<evidence type="ECO:0000313" key="9">
    <source>
        <dbReference type="EMBL" id="GJJ70282.1"/>
    </source>
</evidence>
<reference evidence="9" key="1">
    <citation type="submission" date="2021-11" db="EMBL/GenBank/DDBJ databases">
        <authorList>
            <person name="Herlambang A."/>
            <person name="Guo Y."/>
            <person name="Takashima Y."/>
            <person name="Nishizawa T."/>
        </authorList>
    </citation>
    <scope>NUCLEOTIDE SEQUENCE</scope>
    <source>
        <strain evidence="9">E1425</strain>
    </source>
</reference>
<keyword evidence="4 6" id="KW-0472">Membrane</keyword>
<feature type="transmembrane region" description="Helical" evidence="6">
    <location>
        <begin position="418"/>
        <end position="440"/>
    </location>
</feature>
<evidence type="ECO:0000256" key="2">
    <source>
        <dbReference type="ARBA" id="ARBA00022692"/>
    </source>
</evidence>
<dbReference type="PANTHER" id="PTHR21576">
    <property type="entry name" value="UNCHARACTERIZED NODULIN-LIKE PROTEIN"/>
    <property type="match status" value="1"/>
</dbReference>
<dbReference type="GO" id="GO:0016020">
    <property type="term" value="C:membrane"/>
    <property type="evidence" value="ECO:0007669"/>
    <property type="project" value="UniProtKB-SubCell"/>
</dbReference>
<dbReference type="OrthoDB" id="410267at2759"/>
<gene>
    <name evidence="9" type="ORF">EMPS_02631</name>
</gene>
<keyword evidence="7" id="KW-0732">Signal</keyword>
<evidence type="ECO:0000256" key="1">
    <source>
        <dbReference type="ARBA" id="ARBA00004141"/>
    </source>
</evidence>
<evidence type="ECO:0000256" key="4">
    <source>
        <dbReference type="ARBA" id="ARBA00023136"/>
    </source>
</evidence>
<protein>
    <recommendedName>
        <fullName evidence="8">Nodulin-like domain-containing protein</fullName>
    </recommendedName>
</protein>
<keyword evidence="3 6" id="KW-1133">Transmembrane helix</keyword>
<dbReference type="Pfam" id="PF06813">
    <property type="entry name" value="Nodulin-like"/>
    <property type="match status" value="1"/>
</dbReference>
<feature type="chain" id="PRO_5040299131" description="Nodulin-like domain-containing protein" evidence="7">
    <location>
        <begin position="22"/>
        <end position="493"/>
    </location>
</feature>
<keyword evidence="2 6" id="KW-0812">Transmembrane</keyword>
<name>A0A9P3LTU6_9FUNG</name>
<dbReference type="SUPFAM" id="SSF103473">
    <property type="entry name" value="MFS general substrate transporter"/>
    <property type="match status" value="1"/>
</dbReference>
<comment type="caution">
    <text evidence="9">The sequence shown here is derived from an EMBL/GenBank/DDBJ whole genome shotgun (WGS) entry which is preliminary data.</text>
</comment>
<evidence type="ECO:0000256" key="6">
    <source>
        <dbReference type="SAM" id="Phobius"/>
    </source>
</evidence>
<reference evidence="9" key="2">
    <citation type="journal article" date="2022" name="Microbiol. Resour. Announc.">
        <title>Whole-Genome Sequence of Entomortierella parvispora E1425, a Mucoromycotan Fungus Associated with Burkholderiaceae-Related Endosymbiotic Bacteria.</title>
        <authorList>
            <person name="Herlambang A."/>
            <person name="Guo Y."/>
            <person name="Takashima Y."/>
            <person name="Narisawa K."/>
            <person name="Ohta H."/>
            <person name="Nishizawa T."/>
        </authorList>
    </citation>
    <scope>NUCLEOTIDE SEQUENCE</scope>
    <source>
        <strain evidence="9">E1425</strain>
    </source>
</reference>
<evidence type="ECO:0000313" key="10">
    <source>
        <dbReference type="Proteomes" id="UP000827284"/>
    </source>
</evidence>
<dbReference type="EMBL" id="BQFW01000004">
    <property type="protein sequence ID" value="GJJ70282.1"/>
    <property type="molecule type" value="Genomic_DNA"/>
</dbReference>
<feature type="compositionally biased region" description="Polar residues" evidence="5">
    <location>
        <begin position="223"/>
        <end position="238"/>
    </location>
</feature>
<feature type="transmembrane region" description="Helical" evidence="6">
    <location>
        <begin position="98"/>
        <end position="120"/>
    </location>
</feature>
<keyword evidence="10" id="KW-1185">Reference proteome</keyword>
<feature type="transmembrane region" description="Helical" evidence="6">
    <location>
        <begin position="132"/>
        <end position="157"/>
    </location>
</feature>
<feature type="transmembrane region" description="Helical" evidence="6">
    <location>
        <begin position="184"/>
        <end position="206"/>
    </location>
</feature>
<dbReference type="AlphaFoldDB" id="A0A9P3LTU6"/>
<feature type="transmembrane region" description="Helical" evidence="6">
    <location>
        <begin position="460"/>
        <end position="480"/>
    </location>
</feature>
<feature type="transmembrane region" description="Helical" evidence="6">
    <location>
        <begin position="358"/>
        <end position="376"/>
    </location>
</feature>
<feature type="transmembrane region" description="Helical" evidence="6">
    <location>
        <begin position="382"/>
        <end position="406"/>
    </location>
</feature>
<dbReference type="InterPro" id="IPR010658">
    <property type="entry name" value="Nodulin-like"/>
</dbReference>
<feature type="transmembrane region" description="Helical" evidence="6">
    <location>
        <begin position="33"/>
        <end position="53"/>
    </location>
</feature>
<evidence type="ECO:0000259" key="8">
    <source>
        <dbReference type="Pfam" id="PF06813"/>
    </source>
</evidence>
<accession>A0A9P3LTU6</accession>
<evidence type="ECO:0000256" key="3">
    <source>
        <dbReference type="ARBA" id="ARBA00022989"/>
    </source>
</evidence>
<evidence type="ECO:0000256" key="7">
    <source>
        <dbReference type="SAM" id="SignalP"/>
    </source>
</evidence>
<comment type="subcellular location">
    <subcellularLocation>
        <location evidence="1">Membrane</location>
        <topology evidence="1">Multi-pass membrane protein</topology>
    </subcellularLocation>
</comment>
<feature type="domain" description="Nodulin-like" evidence="8">
    <location>
        <begin position="6"/>
        <end position="159"/>
    </location>
</feature>
<dbReference type="InterPro" id="IPR036259">
    <property type="entry name" value="MFS_trans_sf"/>
</dbReference>
<feature type="signal peptide" evidence="7">
    <location>
        <begin position="1"/>
        <end position="21"/>
    </location>
</feature>
<feature type="transmembrane region" description="Helical" evidence="6">
    <location>
        <begin position="284"/>
        <end position="307"/>
    </location>
</feature>
<dbReference type="Proteomes" id="UP000827284">
    <property type="component" value="Unassembled WGS sequence"/>
</dbReference>
<feature type="region of interest" description="Disordered" evidence="5">
    <location>
        <begin position="212"/>
        <end position="238"/>
    </location>
</feature>
<evidence type="ECO:0000256" key="5">
    <source>
        <dbReference type="SAM" id="MobiDB-lite"/>
    </source>
</evidence>
<proteinExistence type="predicted"/>
<organism evidence="9 10">
    <name type="scientific">Entomortierella parvispora</name>
    <dbReference type="NCBI Taxonomy" id="205924"/>
    <lineage>
        <taxon>Eukaryota</taxon>
        <taxon>Fungi</taxon>
        <taxon>Fungi incertae sedis</taxon>
        <taxon>Mucoromycota</taxon>
        <taxon>Mortierellomycotina</taxon>
        <taxon>Mortierellomycetes</taxon>
        <taxon>Mortierellales</taxon>
        <taxon>Mortierellaceae</taxon>
        <taxon>Entomortierella</taxon>
    </lineage>
</organism>
<sequence>MGCFNMLASGSLYVFALYASSFTSRLGYSQTQTSMIGIIGDIGLYGVGPVSGFMADRLGPQPTSFVAALLLGLGYCLLSIGYSRGLDNVAQGQPPTHFLLMALFLFLAGMGSSASYMAAFTSLTKNFKSARGIALGIPVSFFGLSAAVLTLLAQGFFMMSTPSSDDDGLKPKAGKQQELDTIRFLLFLGMSGGLINALSVFGLNIWPKPVEEDENENASEDNQTITPSLSQHSVEAQENTPLLRDETLTETLADAAGPAQNQYKPYEVQSISGKAFFLDRDAQSFFVVMLCLAGTGLMIINSISAMVDSVAAKEQATDDVASIRAKHVAFISLSSYTGRILAGLGSDVAIHRYGFQRIVVLPIATACMGLAQLVGMFAPLHWLYLCSVLTGLAYGGFFGVAGIIVAELWGEETCGQNWGWLSWGSAIGGLLFNLIFGVVMDAARPVVDGETQTCEGHGCFRWALVVSFSACAFSCALSVVMGERQKRKAALAR</sequence>
<dbReference type="Gene3D" id="1.20.1250.20">
    <property type="entry name" value="MFS general substrate transporter like domains"/>
    <property type="match status" value="2"/>
</dbReference>
<feature type="transmembrane region" description="Helical" evidence="6">
    <location>
        <begin position="65"/>
        <end position="86"/>
    </location>
</feature>
<dbReference type="PANTHER" id="PTHR21576:SF158">
    <property type="entry name" value="RIBOSOMAL RNA-PROCESSING PROTEIN 12-LIKE CONSERVED DOMAIN-CONTAINING PROTEIN"/>
    <property type="match status" value="1"/>
</dbReference>